<sequence>VQRVLPALAVSLAGTTIPVAAQITPELIRAR</sequence>
<dbReference type="EMBL" id="UINC01018237">
    <property type="protein sequence ID" value="SVA76421.1"/>
    <property type="molecule type" value="Genomic_DNA"/>
</dbReference>
<proteinExistence type="predicted"/>
<accession>A0A381YIQ9</accession>
<feature type="non-terminal residue" evidence="1">
    <location>
        <position position="1"/>
    </location>
</feature>
<reference evidence="1" key="1">
    <citation type="submission" date="2018-05" db="EMBL/GenBank/DDBJ databases">
        <authorList>
            <person name="Lanie J.A."/>
            <person name="Ng W.-L."/>
            <person name="Kazmierczak K.M."/>
            <person name="Andrzejewski T.M."/>
            <person name="Davidsen T.M."/>
            <person name="Wayne K.J."/>
            <person name="Tettelin H."/>
            <person name="Glass J.I."/>
            <person name="Rusch D."/>
            <person name="Podicherti R."/>
            <person name="Tsui H.-C.T."/>
            <person name="Winkler M.E."/>
        </authorList>
    </citation>
    <scope>NUCLEOTIDE SEQUENCE</scope>
</reference>
<dbReference type="AlphaFoldDB" id="A0A381YIQ9"/>
<evidence type="ECO:0000313" key="1">
    <source>
        <dbReference type="EMBL" id="SVA76421.1"/>
    </source>
</evidence>
<protein>
    <submittedName>
        <fullName evidence="1">Uncharacterized protein</fullName>
    </submittedName>
</protein>
<organism evidence="1">
    <name type="scientific">marine metagenome</name>
    <dbReference type="NCBI Taxonomy" id="408172"/>
    <lineage>
        <taxon>unclassified sequences</taxon>
        <taxon>metagenomes</taxon>
        <taxon>ecological metagenomes</taxon>
    </lineage>
</organism>
<gene>
    <name evidence="1" type="ORF">METZ01_LOCUS129275</name>
</gene>
<name>A0A381YIQ9_9ZZZZ</name>
<feature type="non-terminal residue" evidence="1">
    <location>
        <position position="31"/>
    </location>
</feature>